<organism evidence="1 2">
    <name type="scientific">Trametes coccinea (strain BRFM310)</name>
    <name type="common">Pycnoporus coccineus</name>
    <dbReference type="NCBI Taxonomy" id="1353009"/>
    <lineage>
        <taxon>Eukaryota</taxon>
        <taxon>Fungi</taxon>
        <taxon>Dikarya</taxon>
        <taxon>Basidiomycota</taxon>
        <taxon>Agaricomycotina</taxon>
        <taxon>Agaricomycetes</taxon>
        <taxon>Polyporales</taxon>
        <taxon>Polyporaceae</taxon>
        <taxon>Trametes</taxon>
    </lineage>
</organism>
<dbReference type="OrthoDB" id="2104739at2759"/>
<dbReference type="EMBL" id="KZ084088">
    <property type="protein sequence ID" value="OSD07639.1"/>
    <property type="molecule type" value="Genomic_DNA"/>
</dbReference>
<dbReference type="STRING" id="1353009.A0A1Y2J2L3"/>
<evidence type="ECO:0000313" key="1">
    <source>
        <dbReference type="EMBL" id="OSD07639.1"/>
    </source>
</evidence>
<dbReference type="AlphaFoldDB" id="A0A1Y2J2L3"/>
<name>A0A1Y2J2L3_TRAC3</name>
<accession>A0A1Y2J2L3</accession>
<keyword evidence="2" id="KW-1185">Reference proteome</keyword>
<gene>
    <name evidence="1" type="ORF">PYCCODRAFT_1422286</name>
</gene>
<evidence type="ECO:0000313" key="2">
    <source>
        <dbReference type="Proteomes" id="UP000193067"/>
    </source>
</evidence>
<protein>
    <submittedName>
        <fullName evidence="1">Uncharacterized protein</fullName>
    </submittedName>
</protein>
<sequence length="317" mass="35199">MPPLPSADEATRILSRDDSQTTLNLYKTLVLPAERRAVERFTAVCDQSNAPLKAPIVVYARLVGYLMLYPPSDIARTTLTREVASCNDPDKSDPIQALYELGETYTNHIITLFKSARGTTPSPASHSSGYACDLLGANCPQTLQLAPRDHASAKQSALARDNFRCMVSGKVDDISERAGFTQRLPNEMFTITQCCHIFPDGLGDILQSRAGCAEYANSSLWTFLDRLGYRDVCEELMRPTVGTNLHRLENILTLESYAHLLFGRLDLWFEAMEGQPNLYRLHAACCRIVHMSGAADYFDPISREMEEIGVLAEDVVA</sequence>
<proteinExistence type="predicted"/>
<dbReference type="Proteomes" id="UP000193067">
    <property type="component" value="Unassembled WGS sequence"/>
</dbReference>
<reference evidence="1 2" key="1">
    <citation type="journal article" date="2015" name="Biotechnol. Biofuels">
        <title>Enhanced degradation of softwood versus hardwood by the white-rot fungus Pycnoporus coccineus.</title>
        <authorList>
            <person name="Couturier M."/>
            <person name="Navarro D."/>
            <person name="Chevret D."/>
            <person name="Henrissat B."/>
            <person name="Piumi F."/>
            <person name="Ruiz-Duenas F.J."/>
            <person name="Martinez A.T."/>
            <person name="Grigoriev I.V."/>
            <person name="Riley R."/>
            <person name="Lipzen A."/>
            <person name="Berrin J.G."/>
            <person name="Master E.R."/>
            <person name="Rosso M.N."/>
        </authorList>
    </citation>
    <scope>NUCLEOTIDE SEQUENCE [LARGE SCALE GENOMIC DNA]</scope>
    <source>
        <strain evidence="1 2">BRFM310</strain>
    </source>
</reference>